<dbReference type="EMBL" id="JACHFE010000011">
    <property type="protein sequence ID" value="MBB5322754.1"/>
    <property type="molecule type" value="Genomic_DNA"/>
</dbReference>
<keyword evidence="12" id="KW-1185">Reference proteome</keyword>
<dbReference type="PROSITE" id="PS00688">
    <property type="entry name" value="SIGMA54_INTERACT_3"/>
    <property type="match status" value="1"/>
</dbReference>
<dbReference type="PROSITE" id="PS50113">
    <property type="entry name" value="PAC"/>
    <property type="match status" value="1"/>
</dbReference>
<dbReference type="FunFam" id="3.40.50.300:FF:000006">
    <property type="entry name" value="DNA-binding transcriptional regulator NtrC"/>
    <property type="match status" value="1"/>
</dbReference>
<dbReference type="Pfam" id="PF13426">
    <property type="entry name" value="PAS_9"/>
    <property type="match status" value="1"/>
</dbReference>
<dbReference type="InterPro" id="IPR002078">
    <property type="entry name" value="Sigma_54_int"/>
</dbReference>
<dbReference type="SMART" id="SM00091">
    <property type="entry name" value="PAS"/>
    <property type="match status" value="2"/>
</dbReference>
<dbReference type="SMART" id="SM00086">
    <property type="entry name" value="PAC"/>
    <property type="match status" value="2"/>
</dbReference>
<evidence type="ECO:0000256" key="3">
    <source>
        <dbReference type="ARBA" id="ARBA00023015"/>
    </source>
</evidence>
<dbReference type="PANTHER" id="PTHR32071">
    <property type="entry name" value="TRANSCRIPTIONAL REGULATORY PROTEIN"/>
    <property type="match status" value="1"/>
</dbReference>
<dbReference type="InterPro" id="IPR027417">
    <property type="entry name" value="P-loop_NTPase"/>
</dbReference>
<dbReference type="InterPro" id="IPR025662">
    <property type="entry name" value="Sigma_54_int_dom_ATP-bd_1"/>
</dbReference>
<proteinExistence type="predicted"/>
<dbReference type="Pfam" id="PF00158">
    <property type="entry name" value="Sigma54_activat"/>
    <property type="match status" value="1"/>
</dbReference>
<dbReference type="NCBIfam" id="TIGR00229">
    <property type="entry name" value="sensory_box"/>
    <property type="match status" value="1"/>
</dbReference>
<dbReference type="GO" id="GO:0003677">
    <property type="term" value="F:DNA binding"/>
    <property type="evidence" value="ECO:0007669"/>
    <property type="project" value="UniProtKB-KW"/>
</dbReference>
<evidence type="ECO:0000256" key="1">
    <source>
        <dbReference type="ARBA" id="ARBA00022741"/>
    </source>
</evidence>
<dbReference type="CDD" id="cd00130">
    <property type="entry name" value="PAS"/>
    <property type="match status" value="1"/>
</dbReference>
<evidence type="ECO:0000313" key="12">
    <source>
        <dbReference type="Proteomes" id="UP000591735"/>
    </source>
</evidence>
<keyword evidence="6" id="KW-0175">Coiled coil</keyword>
<dbReference type="SUPFAM" id="SSF46689">
    <property type="entry name" value="Homeodomain-like"/>
    <property type="match status" value="1"/>
</dbReference>
<dbReference type="Gene3D" id="1.10.8.60">
    <property type="match status" value="1"/>
</dbReference>
<keyword evidence="3" id="KW-0805">Transcription regulation</keyword>
<dbReference type="GO" id="GO:0006355">
    <property type="term" value="P:regulation of DNA-templated transcription"/>
    <property type="evidence" value="ECO:0007669"/>
    <property type="project" value="InterPro"/>
</dbReference>
<feature type="region of interest" description="Disordered" evidence="7">
    <location>
        <begin position="553"/>
        <end position="587"/>
    </location>
</feature>
<accession>A0A840UAK2</accession>
<dbReference type="InterPro" id="IPR009057">
    <property type="entry name" value="Homeodomain-like_sf"/>
</dbReference>
<dbReference type="PROSITE" id="PS00675">
    <property type="entry name" value="SIGMA54_INTERACT_1"/>
    <property type="match status" value="1"/>
</dbReference>
<dbReference type="Gene3D" id="3.40.50.300">
    <property type="entry name" value="P-loop containing nucleotide triphosphate hydrolases"/>
    <property type="match status" value="1"/>
</dbReference>
<dbReference type="Gene3D" id="1.10.10.60">
    <property type="entry name" value="Homeodomain-like"/>
    <property type="match status" value="1"/>
</dbReference>
<name>A0A840UAK2_9GAMM</name>
<evidence type="ECO:0000259" key="8">
    <source>
        <dbReference type="PROSITE" id="PS50045"/>
    </source>
</evidence>
<dbReference type="SUPFAM" id="SSF52540">
    <property type="entry name" value="P-loop containing nucleoside triphosphate hydrolases"/>
    <property type="match status" value="1"/>
</dbReference>
<protein>
    <submittedName>
        <fullName evidence="11">PAS domain S-box-containing protein</fullName>
    </submittedName>
</protein>
<dbReference type="SUPFAM" id="SSF55785">
    <property type="entry name" value="PYP-like sensor domain (PAS domain)"/>
    <property type="match status" value="2"/>
</dbReference>
<evidence type="ECO:0000256" key="6">
    <source>
        <dbReference type="SAM" id="Coils"/>
    </source>
</evidence>
<keyword evidence="5" id="KW-0804">Transcription</keyword>
<feature type="coiled-coil region" evidence="6">
    <location>
        <begin position="271"/>
        <end position="302"/>
    </location>
</feature>
<dbReference type="InterPro" id="IPR001610">
    <property type="entry name" value="PAC"/>
</dbReference>
<dbReference type="PROSITE" id="PS00676">
    <property type="entry name" value="SIGMA54_INTERACT_2"/>
    <property type="match status" value="1"/>
</dbReference>
<dbReference type="Pfam" id="PF25601">
    <property type="entry name" value="AAA_lid_14"/>
    <property type="match status" value="1"/>
</dbReference>
<evidence type="ECO:0000256" key="5">
    <source>
        <dbReference type="ARBA" id="ARBA00023163"/>
    </source>
</evidence>
<dbReference type="Gene3D" id="3.30.450.20">
    <property type="entry name" value="PAS domain"/>
    <property type="match status" value="2"/>
</dbReference>
<feature type="domain" description="PAS" evidence="9">
    <location>
        <begin position="150"/>
        <end position="194"/>
    </location>
</feature>
<dbReference type="InterPro" id="IPR025943">
    <property type="entry name" value="Sigma_54_int_dom_ATP-bd_2"/>
</dbReference>
<comment type="caution">
    <text evidence="11">The sequence shown here is derived from an EMBL/GenBank/DDBJ whole genome shotgun (WGS) entry which is preliminary data.</text>
</comment>
<evidence type="ECO:0000313" key="11">
    <source>
        <dbReference type="EMBL" id="MBB5322754.1"/>
    </source>
</evidence>
<dbReference type="InterPro" id="IPR000700">
    <property type="entry name" value="PAS-assoc_C"/>
</dbReference>
<sequence length="659" mass="73804">MTALGFPSTNRDWIETLPDPALVADPKSDLIETANQRLLKLLSEAGDDATGACLSSLFKGQMPQLVSITDEALERGTAWSRDLSLVTGDERSIAVELSLSVFMVAGEPRLLMLLRDLDELKARRERYEINTYHRDGLLHWKRIETLFQEIERKNHLILEAVGEGIYGVDAEGRATFLNSAAERMLGWKRDDLLGLSMHKAVHHSHRDGSPHHRECCPIYRAFHDGAIHRVSDDYFWRRDGTCFPVEYTSTPILDNGQLIGAVVVFRDMTERRRAEDELKQAIEEVESLKHRLEMENAYLQEEISAGHNSHEIVGCSSAISAMTERIELVAPTDANVLISGESGTGKELVARAIHNASGRSGRPMIRVNCAAIPADLFESEFFGHIKGAFTGAVSDRVGRFELADGGTLFLDEVGEIPLSLQSKLLRVLQEQTFERLGETTTRNVDVRLIAATNRDLQSEVSAGRFREDLYFRLNVFPIESAPLRKRPEDIPPLAQLFLRNACRKFNREPLELSRANVEALKQYSWPGNVRELENVIERQVIVTRGHKLSFDLPRDNAPEGVTMAAGDTPYRPVNRPLTEDERQSSERQNMVNALLRTNGKISGAGGAAELLGIKPTTLASRLKRHGIWARDYRDQCDWVGSSAANQQQGRQARELTASQ</sequence>
<reference evidence="11 12" key="1">
    <citation type="submission" date="2020-08" db="EMBL/GenBank/DDBJ databases">
        <title>Genomic Encyclopedia of Type Strains, Phase IV (KMG-IV): sequencing the most valuable type-strain genomes for metagenomic binning, comparative biology and taxonomic classification.</title>
        <authorList>
            <person name="Goeker M."/>
        </authorList>
    </citation>
    <scope>NUCLEOTIDE SEQUENCE [LARGE SCALE GENOMIC DNA]</scope>
    <source>
        <strain evidence="11 12">DSM 22359</strain>
    </source>
</reference>
<dbReference type="GO" id="GO:0005524">
    <property type="term" value="F:ATP binding"/>
    <property type="evidence" value="ECO:0007669"/>
    <property type="project" value="UniProtKB-KW"/>
</dbReference>
<dbReference type="AlphaFoldDB" id="A0A840UAK2"/>
<evidence type="ECO:0000259" key="10">
    <source>
        <dbReference type="PROSITE" id="PS50113"/>
    </source>
</evidence>
<dbReference type="Pfam" id="PF00989">
    <property type="entry name" value="PAS"/>
    <property type="match status" value="1"/>
</dbReference>
<keyword evidence="2" id="KW-0067">ATP-binding</keyword>
<dbReference type="PANTHER" id="PTHR32071:SF117">
    <property type="entry name" value="PTS-DEPENDENT DIHYDROXYACETONE KINASE OPERON REGULATORY PROTEIN-RELATED"/>
    <property type="match status" value="1"/>
</dbReference>
<gene>
    <name evidence="11" type="ORF">HNR38_003267</name>
</gene>
<evidence type="ECO:0000256" key="4">
    <source>
        <dbReference type="ARBA" id="ARBA00023125"/>
    </source>
</evidence>
<organism evidence="11 12">
    <name type="scientific">Marinobacter oulmenensis</name>
    <dbReference type="NCBI Taxonomy" id="643747"/>
    <lineage>
        <taxon>Bacteria</taxon>
        <taxon>Pseudomonadati</taxon>
        <taxon>Pseudomonadota</taxon>
        <taxon>Gammaproteobacteria</taxon>
        <taxon>Pseudomonadales</taxon>
        <taxon>Marinobacteraceae</taxon>
        <taxon>Marinobacter</taxon>
    </lineage>
</organism>
<dbReference type="InterPro" id="IPR000014">
    <property type="entry name" value="PAS"/>
</dbReference>
<dbReference type="PROSITE" id="PS50045">
    <property type="entry name" value="SIGMA54_INTERACT_4"/>
    <property type="match status" value="1"/>
</dbReference>
<evidence type="ECO:0000256" key="2">
    <source>
        <dbReference type="ARBA" id="ARBA00022840"/>
    </source>
</evidence>
<feature type="domain" description="Sigma-54 factor interaction" evidence="8">
    <location>
        <begin position="312"/>
        <end position="541"/>
    </location>
</feature>
<keyword evidence="4" id="KW-0238">DNA-binding</keyword>
<dbReference type="PROSITE" id="PS50112">
    <property type="entry name" value="PAS"/>
    <property type="match status" value="1"/>
</dbReference>
<dbReference type="InterPro" id="IPR013767">
    <property type="entry name" value="PAS_fold"/>
</dbReference>
<dbReference type="InterPro" id="IPR003593">
    <property type="entry name" value="AAA+_ATPase"/>
</dbReference>
<dbReference type="SMART" id="SM00382">
    <property type="entry name" value="AAA"/>
    <property type="match status" value="1"/>
</dbReference>
<evidence type="ECO:0000256" key="7">
    <source>
        <dbReference type="SAM" id="MobiDB-lite"/>
    </source>
</evidence>
<feature type="domain" description="PAC" evidence="10">
    <location>
        <begin position="229"/>
        <end position="280"/>
    </location>
</feature>
<dbReference type="Proteomes" id="UP000591735">
    <property type="component" value="Unassembled WGS sequence"/>
</dbReference>
<dbReference type="InterPro" id="IPR035965">
    <property type="entry name" value="PAS-like_dom_sf"/>
</dbReference>
<evidence type="ECO:0000259" key="9">
    <source>
        <dbReference type="PROSITE" id="PS50112"/>
    </source>
</evidence>
<dbReference type="CDD" id="cd00009">
    <property type="entry name" value="AAA"/>
    <property type="match status" value="1"/>
</dbReference>
<keyword evidence="1" id="KW-0547">Nucleotide-binding</keyword>
<dbReference type="InterPro" id="IPR025944">
    <property type="entry name" value="Sigma_54_int_dom_CS"/>
</dbReference>
<dbReference type="InterPro" id="IPR058031">
    <property type="entry name" value="AAA_lid_NorR"/>
</dbReference>